<proteinExistence type="predicted"/>
<sequence>MSSRSIPDKKRIPKTCLSDAVYGFPDACALGMAFHSGEADPVDIARRCLAEAEKAGTVYLCVTAARALAEAEDSRRRYQDKTPYSLFDGVPVNWKDTFDVAGTVTTSGSAVFENDPPVKTDGPLSDAATQAGMVCLGKVNTCEFAYSSVGVNRHFGSPINPWSTADAPRTCGGSSSGSAASVAAGLIPVSIGSDAGGSIRVPASFTGICGFKPTSGRYAPGGMKALARTLDSPGPMTRSVRDLIVMDAILRGEMPGTVPVAPALPGLRFVVDASLLEDALITDGVRRVFEEAVRRLIESGADVDYRTVQSFHDARKSMANGWIIGAEVFTELKPLLDNPETAASMDQRIRRRAEQSRNMPPNVVVQSYWDRRRLTEAMRDDLQGAVLILPSVAYSAPLLHPLKVDDEAFAASVQNNPRLTAAGNFMNMPAVALPVGLDENGMPIGASLYHAAGEDQALLAAALAAESSLSGHTSR</sequence>
<evidence type="ECO:0000313" key="2">
    <source>
        <dbReference type="EMBL" id="WAW10983.1"/>
    </source>
</evidence>
<dbReference type="RefSeq" id="WP_269310071.1">
    <property type="nucleotide sequence ID" value="NZ_CP098242.1"/>
</dbReference>
<dbReference type="Gene3D" id="3.90.1300.10">
    <property type="entry name" value="Amidase signature (AS) domain"/>
    <property type="match status" value="1"/>
</dbReference>
<reference evidence="2" key="1">
    <citation type="journal article" date="2022" name="Front. Microbiol.">
        <title>New perspectives on an old grouping: The genomic and phenotypic variability of Oxalobacter formigenes and the implications for calcium oxalate stone prevention.</title>
        <authorList>
            <person name="Chmiel J.A."/>
            <person name="Carr C."/>
            <person name="Stuivenberg G.A."/>
            <person name="Venema R."/>
            <person name="Chanyi R.M."/>
            <person name="Al K.F."/>
            <person name="Giguere D."/>
            <person name="Say H."/>
            <person name="Akouris P.P."/>
            <person name="Dominguez Romero S.A."/>
            <person name="Kwong A."/>
            <person name="Tai V."/>
            <person name="Koval S.F."/>
            <person name="Razvi H."/>
            <person name="Bjazevic J."/>
            <person name="Burton J.P."/>
        </authorList>
    </citation>
    <scope>NUCLEOTIDE SEQUENCE</scope>
    <source>
        <strain evidence="2">WoOx3</strain>
    </source>
</reference>
<dbReference type="EMBL" id="CP098242">
    <property type="protein sequence ID" value="WAW10983.1"/>
    <property type="molecule type" value="Genomic_DNA"/>
</dbReference>
<dbReference type="Proteomes" id="UP001156215">
    <property type="component" value="Chromosome"/>
</dbReference>
<protein>
    <submittedName>
        <fullName evidence="2">Amidase family protein</fullName>
    </submittedName>
</protein>
<feature type="domain" description="Amidase" evidence="1">
    <location>
        <begin position="48"/>
        <end position="459"/>
    </location>
</feature>
<dbReference type="GO" id="GO:0003824">
    <property type="term" value="F:catalytic activity"/>
    <property type="evidence" value="ECO:0007669"/>
    <property type="project" value="InterPro"/>
</dbReference>
<dbReference type="InterPro" id="IPR023631">
    <property type="entry name" value="Amidase_dom"/>
</dbReference>
<dbReference type="KEGG" id="ovb:NB640_04940"/>
<dbReference type="SUPFAM" id="SSF75304">
    <property type="entry name" value="Amidase signature (AS) enzymes"/>
    <property type="match status" value="1"/>
</dbReference>
<gene>
    <name evidence="2" type="ORF">NB640_04940</name>
</gene>
<name>A0A9E9M198_9BURK</name>
<dbReference type="Pfam" id="PF01425">
    <property type="entry name" value="Amidase"/>
    <property type="match status" value="1"/>
</dbReference>
<dbReference type="PROSITE" id="PS00571">
    <property type="entry name" value="AMIDASES"/>
    <property type="match status" value="1"/>
</dbReference>
<keyword evidence="3" id="KW-1185">Reference proteome</keyword>
<dbReference type="PANTHER" id="PTHR11895:SF176">
    <property type="entry name" value="AMIDASE AMID-RELATED"/>
    <property type="match status" value="1"/>
</dbReference>
<dbReference type="InterPro" id="IPR020556">
    <property type="entry name" value="Amidase_CS"/>
</dbReference>
<dbReference type="InterPro" id="IPR036928">
    <property type="entry name" value="AS_sf"/>
</dbReference>
<dbReference type="PANTHER" id="PTHR11895">
    <property type="entry name" value="TRANSAMIDASE"/>
    <property type="match status" value="1"/>
</dbReference>
<accession>A0A9E9M198</accession>
<evidence type="ECO:0000313" key="3">
    <source>
        <dbReference type="Proteomes" id="UP001156215"/>
    </source>
</evidence>
<evidence type="ECO:0000259" key="1">
    <source>
        <dbReference type="Pfam" id="PF01425"/>
    </source>
</evidence>
<dbReference type="AlphaFoldDB" id="A0A9E9M198"/>
<dbReference type="InterPro" id="IPR000120">
    <property type="entry name" value="Amidase"/>
</dbReference>
<organism evidence="2 3">
    <name type="scientific">Oxalobacter vibrioformis</name>
    <dbReference type="NCBI Taxonomy" id="933080"/>
    <lineage>
        <taxon>Bacteria</taxon>
        <taxon>Pseudomonadati</taxon>
        <taxon>Pseudomonadota</taxon>
        <taxon>Betaproteobacteria</taxon>
        <taxon>Burkholderiales</taxon>
        <taxon>Oxalobacteraceae</taxon>
        <taxon>Oxalobacter</taxon>
    </lineage>
</organism>